<keyword evidence="6" id="KW-0256">Endoplasmic reticulum</keyword>
<feature type="binding site" evidence="12">
    <location>
        <position position="281"/>
    </location>
    <ligand>
        <name>Zn(2+)</name>
        <dbReference type="ChEBI" id="CHEBI:29105"/>
        <note>catalytic</note>
    </ligand>
</feature>
<feature type="transmembrane region" description="Helical" evidence="14">
    <location>
        <begin position="99"/>
        <end position="120"/>
    </location>
</feature>
<comment type="cofactor">
    <cofactor evidence="12 13">
        <name>Zn(2+)</name>
        <dbReference type="ChEBI" id="CHEBI:29105"/>
    </cofactor>
    <text evidence="12 13">Binds 1 zinc ion per subunit.</text>
</comment>
<dbReference type="InterPro" id="IPR027057">
    <property type="entry name" value="CAXX_Prtase_1"/>
</dbReference>
<dbReference type="InterPro" id="IPR032456">
    <property type="entry name" value="Peptidase_M48_N"/>
</dbReference>
<evidence type="ECO:0000313" key="17">
    <source>
        <dbReference type="EMBL" id="ARP97481.1"/>
    </source>
</evidence>
<evidence type="ECO:0000313" key="18">
    <source>
        <dbReference type="Proteomes" id="UP000194161"/>
    </source>
</evidence>
<organism evidence="17 18">
    <name type="scientific">Bordetella genomosp. 13</name>
    <dbReference type="NCBI Taxonomy" id="463040"/>
    <lineage>
        <taxon>Bacteria</taxon>
        <taxon>Pseudomonadati</taxon>
        <taxon>Pseudomonadota</taxon>
        <taxon>Betaproteobacteria</taxon>
        <taxon>Burkholderiales</taxon>
        <taxon>Alcaligenaceae</taxon>
        <taxon>Bordetella</taxon>
    </lineage>
</organism>
<evidence type="ECO:0000259" key="16">
    <source>
        <dbReference type="Pfam" id="PF16491"/>
    </source>
</evidence>
<dbReference type="InterPro" id="IPR001915">
    <property type="entry name" value="Peptidase_M48"/>
</dbReference>
<feature type="transmembrane region" description="Helical" evidence="14">
    <location>
        <begin position="6"/>
        <end position="24"/>
    </location>
</feature>
<dbReference type="Gene3D" id="3.30.2010.10">
    <property type="entry name" value="Metalloproteases ('zincins'), catalytic domain"/>
    <property type="match status" value="1"/>
</dbReference>
<evidence type="ECO:0000256" key="11">
    <source>
        <dbReference type="PIRSR" id="PIRSR627057-1"/>
    </source>
</evidence>
<dbReference type="FunFam" id="3.30.2010.10:FF:000002">
    <property type="entry name" value="CAAX prenyl protease"/>
    <property type="match status" value="1"/>
</dbReference>
<feature type="transmembrane region" description="Helical" evidence="14">
    <location>
        <begin position="330"/>
        <end position="354"/>
    </location>
</feature>
<keyword evidence="3 14" id="KW-0812">Transmembrane</keyword>
<accession>A0A1W6ZJG3</accession>
<dbReference type="KEGG" id="bgm:CAL15_15730"/>
<dbReference type="Pfam" id="PF16491">
    <property type="entry name" value="Peptidase_M48_N"/>
    <property type="match status" value="1"/>
</dbReference>
<feature type="transmembrane region" description="Helical" evidence="14">
    <location>
        <begin position="141"/>
        <end position="169"/>
    </location>
</feature>
<feature type="active site" evidence="11">
    <location>
        <position position="278"/>
    </location>
</feature>
<keyword evidence="10 14" id="KW-0472">Membrane</keyword>
<feature type="domain" description="CAAX prenyl protease 1 N-terminal" evidence="16">
    <location>
        <begin position="26"/>
        <end position="204"/>
    </location>
</feature>
<keyword evidence="9 13" id="KW-0482">Metalloprotease</keyword>
<evidence type="ECO:0000256" key="12">
    <source>
        <dbReference type="PIRSR" id="PIRSR627057-2"/>
    </source>
</evidence>
<evidence type="ECO:0000256" key="5">
    <source>
        <dbReference type="ARBA" id="ARBA00022801"/>
    </source>
</evidence>
<evidence type="ECO:0000256" key="7">
    <source>
        <dbReference type="ARBA" id="ARBA00022833"/>
    </source>
</evidence>
<sequence length="416" mass="46645">MPFFTLLFVFLLLADICVRLWLASRQIRHVARHRDHVPPEFAARIGLPSHQRAADYTIARVRLGMVERVFDAVVLIGLTLMGGLQWIDLAVARLVDDDMLRQLLLMVAVFAVLGLLGLPFTLWRQFRLEARFGFNRMTPALFAVDAVKGIAVGLVLGVPLAAAILWLMAEAGAYWWLWAWCLWMVFNVLLLFIAPAFIAPLFNKFTPLSDPALAERIQRLAQRCGFALNGLFVMDGSRRSAHGNAYFTGFGKTRRIVFFDTLLARLNADEIEAVLAHELGHFALRHIIKRVVLGFAGALLFFAVLGWLAQQPWFYDGLGVLPRLDGPNHAMALILFFLAVPVFTFMLTPLASWYSRRDEFAADRYAAQQSSSNQLVSALVKLYDDNAATLTPDPVHSAFYDSHPPAAVRIRHLTTA</sequence>
<dbReference type="GO" id="GO:0004222">
    <property type="term" value="F:metalloendopeptidase activity"/>
    <property type="evidence" value="ECO:0007669"/>
    <property type="project" value="InterPro"/>
</dbReference>
<dbReference type="Proteomes" id="UP000194161">
    <property type="component" value="Chromosome"/>
</dbReference>
<comment type="subcellular location">
    <subcellularLocation>
        <location evidence="1">Endoplasmic reticulum membrane</location>
        <topology evidence="1">Multi-pass membrane protein</topology>
    </subcellularLocation>
</comment>
<dbReference type="STRING" id="463040.CAL15_15730"/>
<feature type="transmembrane region" description="Helical" evidence="14">
    <location>
        <begin position="175"/>
        <end position="199"/>
    </location>
</feature>
<evidence type="ECO:0000256" key="9">
    <source>
        <dbReference type="ARBA" id="ARBA00023049"/>
    </source>
</evidence>
<evidence type="ECO:0000256" key="2">
    <source>
        <dbReference type="ARBA" id="ARBA00022670"/>
    </source>
</evidence>
<evidence type="ECO:0000256" key="6">
    <source>
        <dbReference type="ARBA" id="ARBA00022824"/>
    </source>
</evidence>
<evidence type="ECO:0000259" key="15">
    <source>
        <dbReference type="Pfam" id="PF01435"/>
    </source>
</evidence>
<dbReference type="AlphaFoldDB" id="A0A1W6ZJG3"/>
<evidence type="ECO:0000256" key="3">
    <source>
        <dbReference type="ARBA" id="ARBA00022692"/>
    </source>
</evidence>
<keyword evidence="5 13" id="KW-0378">Hydrolase</keyword>
<dbReference type="GO" id="GO:0046872">
    <property type="term" value="F:metal ion binding"/>
    <property type="evidence" value="ECO:0007669"/>
    <property type="project" value="UniProtKB-KW"/>
</dbReference>
<evidence type="ECO:0000256" key="14">
    <source>
        <dbReference type="SAM" id="Phobius"/>
    </source>
</evidence>
<feature type="transmembrane region" description="Helical" evidence="14">
    <location>
        <begin position="291"/>
        <end position="310"/>
    </location>
</feature>
<dbReference type="EMBL" id="CP021111">
    <property type="protein sequence ID" value="ARP97481.1"/>
    <property type="molecule type" value="Genomic_DNA"/>
</dbReference>
<keyword evidence="2 13" id="KW-0645">Protease</keyword>
<dbReference type="GO" id="GO:0071586">
    <property type="term" value="P:CAAX-box protein processing"/>
    <property type="evidence" value="ECO:0007669"/>
    <property type="project" value="InterPro"/>
</dbReference>
<feature type="binding site" evidence="12">
    <location>
        <position position="277"/>
    </location>
    <ligand>
        <name>Zn(2+)</name>
        <dbReference type="ChEBI" id="CHEBI:29105"/>
        <note>catalytic</note>
    </ligand>
</feature>
<evidence type="ECO:0000256" key="8">
    <source>
        <dbReference type="ARBA" id="ARBA00022989"/>
    </source>
</evidence>
<protein>
    <submittedName>
        <fullName evidence="17">Peptidase M48</fullName>
    </submittedName>
</protein>
<comment type="similarity">
    <text evidence="13">Belongs to the peptidase M48 family.</text>
</comment>
<proteinExistence type="inferred from homology"/>
<name>A0A1W6ZJG3_9BORD</name>
<keyword evidence="7 12" id="KW-0862">Zinc</keyword>
<feature type="domain" description="Peptidase M48" evidence="15">
    <location>
        <begin position="208"/>
        <end position="414"/>
    </location>
</feature>
<dbReference type="PANTHER" id="PTHR10120">
    <property type="entry name" value="CAAX PRENYL PROTEASE 1"/>
    <property type="match status" value="1"/>
</dbReference>
<keyword evidence="8 14" id="KW-1133">Transmembrane helix</keyword>
<dbReference type="CDD" id="cd07343">
    <property type="entry name" value="M48A_Zmpste24p_like"/>
    <property type="match status" value="1"/>
</dbReference>
<reference evidence="17 18" key="1">
    <citation type="submission" date="2017-05" db="EMBL/GenBank/DDBJ databases">
        <title>Complete and WGS of Bordetella genogroups.</title>
        <authorList>
            <person name="Spilker T."/>
            <person name="LiPuma J."/>
        </authorList>
    </citation>
    <scope>NUCLEOTIDE SEQUENCE [LARGE SCALE GENOMIC DNA]</scope>
    <source>
        <strain evidence="17 18">AU7206</strain>
    </source>
</reference>
<feature type="transmembrane region" description="Helical" evidence="14">
    <location>
        <begin position="69"/>
        <end position="87"/>
    </location>
</feature>
<dbReference type="Pfam" id="PF01435">
    <property type="entry name" value="Peptidase_M48"/>
    <property type="match status" value="1"/>
</dbReference>
<evidence type="ECO:0000256" key="1">
    <source>
        <dbReference type="ARBA" id="ARBA00004477"/>
    </source>
</evidence>
<keyword evidence="4 12" id="KW-0479">Metal-binding</keyword>
<keyword evidence="18" id="KW-1185">Reference proteome</keyword>
<evidence type="ECO:0000256" key="4">
    <source>
        <dbReference type="ARBA" id="ARBA00022723"/>
    </source>
</evidence>
<feature type="binding site" evidence="12">
    <location>
        <position position="359"/>
    </location>
    <ligand>
        <name>Zn(2+)</name>
        <dbReference type="ChEBI" id="CHEBI:29105"/>
        <note>catalytic</note>
    </ligand>
</feature>
<evidence type="ECO:0000256" key="13">
    <source>
        <dbReference type="RuleBase" id="RU003983"/>
    </source>
</evidence>
<feature type="active site" description="Proton donor" evidence="11">
    <location>
        <position position="363"/>
    </location>
</feature>
<gene>
    <name evidence="17" type="ORF">CAL15_15730</name>
</gene>
<evidence type="ECO:0000256" key="10">
    <source>
        <dbReference type="ARBA" id="ARBA00023136"/>
    </source>
</evidence>